<dbReference type="PANTHER" id="PTHR31360:SF0">
    <property type="entry name" value="OIL BODY-ASSOCIATED PROTEIN 1B"/>
    <property type="match status" value="1"/>
</dbReference>
<dbReference type="EMBL" id="MCFA01000002">
    <property type="protein sequence ID" value="ORY19510.1"/>
    <property type="molecule type" value="Genomic_DNA"/>
</dbReference>
<evidence type="ECO:0008006" key="4">
    <source>
        <dbReference type="Google" id="ProtNLM"/>
    </source>
</evidence>
<comment type="caution">
    <text evidence="2">The sequence shown here is derived from an EMBL/GenBank/DDBJ whole genome shotgun (WGS) entry which is preliminary data.</text>
</comment>
<keyword evidence="3" id="KW-1185">Reference proteome</keyword>
<name>A0A1Y2AB45_9PLEO</name>
<dbReference type="InterPro" id="IPR010686">
    <property type="entry name" value="OBAP-like"/>
</dbReference>
<dbReference type="PANTHER" id="PTHR31360">
    <property type="match status" value="1"/>
</dbReference>
<gene>
    <name evidence="2" type="ORF">BCR34DRAFT_471976</name>
</gene>
<dbReference type="STRING" id="1231657.A0A1Y2AB45"/>
<accession>A0A1Y2AB45</accession>
<dbReference type="OrthoDB" id="1901244at2759"/>
<sequence length="241" mass="27329">MNEIPTTNQAPGDALSTENKVLTTGAAAVQNFDPVNNICAHLNAFHAYADEPGRCVEANHYCSHLNEDVRQCILYDSPTMPARLIGIGRLSFPSPLPLISTAPCSPEYMITPRLFTTLSPSEQKLWHSHVYEVKSGMLIMPKPPLVPETVWEAAENKEMEQVVHLYGKVYHLWQVDRGDQLPLGEPKLMTSFTKDGQMPGFEDVVGKRDRRMGSDWRRKKEVREYIQEREVHENADAAWKK</sequence>
<evidence type="ECO:0000313" key="3">
    <source>
        <dbReference type="Proteomes" id="UP000193144"/>
    </source>
</evidence>
<protein>
    <recommendedName>
        <fullName evidence="4">DUF1264-domain-containing protein</fullName>
    </recommendedName>
</protein>
<dbReference type="Proteomes" id="UP000193144">
    <property type="component" value="Unassembled WGS sequence"/>
</dbReference>
<comment type="similarity">
    <text evidence="1">Belongs to the OBAP family.</text>
</comment>
<evidence type="ECO:0000256" key="1">
    <source>
        <dbReference type="ARBA" id="ARBA00009740"/>
    </source>
</evidence>
<evidence type="ECO:0000313" key="2">
    <source>
        <dbReference type="EMBL" id="ORY19510.1"/>
    </source>
</evidence>
<proteinExistence type="inferred from homology"/>
<organism evidence="2 3">
    <name type="scientific">Clohesyomyces aquaticus</name>
    <dbReference type="NCBI Taxonomy" id="1231657"/>
    <lineage>
        <taxon>Eukaryota</taxon>
        <taxon>Fungi</taxon>
        <taxon>Dikarya</taxon>
        <taxon>Ascomycota</taxon>
        <taxon>Pezizomycotina</taxon>
        <taxon>Dothideomycetes</taxon>
        <taxon>Pleosporomycetidae</taxon>
        <taxon>Pleosporales</taxon>
        <taxon>Lindgomycetaceae</taxon>
        <taxon>Clohesyomyces</taxon>
    </lineage>
</organism>
<reference evidence="2 3" key="1">
    <citation type="submission" date="2016-07" db="EMBL/GenBank/DDBJ databases">
        <title>Pervasive Adenine N6-methylation of Active Genes in Fungi.</title>
        <authorList>
            <consortium name="DOE Joint Genome Institute"/>
            <person name="Mondo S.J."/>
            <person name="Dannebaum R.O."/>
            <person name="Kuo R.C."/>
            <person name="Labutti K."/>
            <person name="Haridas S."/>
            <person name="Kuo A."/>
            <person name="Salamov A."/>
            <person name="Ahrendt S.R."/>
            <person name="Lipzen A."/>
            <person name="Sullivan W."/>
            <person name="Andreopoulos W.B."/>
            <person name="Clum A."/>
            <person name="Lindquist E."/>
            <person name="Daum C."/>
            <person name="Ramamoorthy G.K."/>
            <person name="Gryganskyi A."/>
            <person name="Culley D."/>
            <person name="Magnuson J.K."/>
            <person name="James T.Y."/>
            <person name="O'Malley M.A."/>
            <person name="Stajich J.E."/>
            <person name="Spatafora J.W."/>
            <person name="Visel A."/>
            <person name="Grigoriev I.V."/>
        </authorList>
    </citation>
    <scope>NUCLEOTIDE SEQUENCE [LARGE SCALE GENOMIC DNA]</scope>
    <source>
        <strain evidence="2 3">CBS 115471</strain>
    </source>
</reference>
<dbReference type="Pfam" id="PF06884">
    <property type="entry name" value="DUF1264"/>
    <property type="match status" value="2"/>
</dbReference>
<dbReference type="AlphaFoldDB" id="A0A1Y2AB45"/>